<dbReference type="RefSeq" id="WP_073007360.1">
    <property type="nucleotide sequence ID" value="NZ_FQZO01000004.1"/>
</dbReference>
<name>A0A1M6I4G5_9CLOT</name>
<dbReference type="STRING" id="1121298.SAMN05444401_2630"/>
<evidence type="ECO:0000313" key="2">
    <source>
        <dbReference type="Proteomes" id="UP000184080"/>
    </source>
</evidence>
<organism evidence="1 2">
    <name type="scientific">Clostridium amylolyticum</name>
    <dbReference type="NCBI Taxonomy" id="1121298"/>
    <lineage>
        <taxon>Bacteria</taxon>
        <taxon>Bacillati</taxon>
        <taxon>Bacillota</taxon>
        <taxon>Clostridia</taxon>
        <taxon>Eubacteriales</taxon>
        <taxon>Clostridiaceae</taxon>
        <taxon>Clostridium</taxon>
    </lineage>
</organism>
<protein>
    <submittedName>
        <fullName evidence="1">Uncharacterized protein</fullName>
    </submittedName>
</protein>
<accession>A0A1M6I4G5</accession>
<evidence type="ECO:0000313" key="1">
    <source>
        <dbReference type="EMBL" id="SHJ29290.1"/>
    </source>
</evidence>
<sequence length="275" mass="31879">MKFNKKLVTCGLILFILTWTGNIIYYKNQILKEPLFMKHYYDIDNSRGEFRLSYIDNINSKDRVISIMFPEIGRQFYCSELSQNTDRRYYALKTIKIDFPNENMNVLPKEFQNKLITKAEVMLSNGKNINVDLGKIYIHSDETKENHLKTFGTTGSSDYTGSQLFNADRDIKVIGIKGKIYEEIKDVLRVSIEGKNLSDITFPINLKKGEPFDISYAFKFNKNDIRKNNAYLFTLDILTEDFQGNKGVTTCYLGYNSYSPHNYDIKTLKNSKGGE</sequence>
<dbReference type="AlphaFoldDB" id="A0A1M6I4G5"/>
<gene>
    <name evidence="1" type="ORF">SAMN05444401_2630</name>
</gene>
<dbReference type="Proteomes" id="UP000184080">
    <property type="component" value="Unassembled WGS sequence"/>
</dbReference>
<proteinExistence type="predicted"/>
<keyword evidence="2" id="KW-1185">Reference proteome</keyword>
<reference evidence="1 2" key="1">
    <citation type="submission" date="2016-11" db="EMBL/GenBank/DDBJ databases">
        <authorList>
            <person name="Jaros S."/>
            <person name="Januszkiewicz K."/>
            <person name="Wedrychowicz H."/>
        </authorList>
    </citation>
    <scope>NUCLEOTIDE SEQUENCE [LARGE SCALE GENOMIC DNA]</scope>
    <source>
        <strain evidence="1 2">DSM 21864</strain>
    </source>
</reference>
<dbReference type="EMBL" id="FQZO01000004">
    <property type="protein sequence ID" value="SHJ29290.1"/>
    <property type="molecule type" value="Genomic_DNA"/>
</dbReference>
<dbReference type="OrthoDB" id="1905191at2"/>